<dbReference type="EMBL" id="LT934123">
    <property type="protein sequence ID" value="VAI81159.1"/>
    <property type="molecule type" value="Genomic_DNA"/>
</dbReference>
<organism evidence="2 3">
    <name type="scientific">Triticum turgidum subsp. durum</name>
    <name type="common">Durum wheat</name>
    <name type="synonym">Triticum durum</name>
    <dbReference type="NCBI Taxonomy" id="4567"/>
    <lineage>
        <taxon>Eukaryota</taxon>
        <taxon>Viridiplantae</taxon>
        <taxon>Streptophyta</taxon>
        <taxon>Embryophyta</taxon>
        <taxon>Tracheophyta</taxon>
        <taxon>Spermatophyta</taxon>
        <taxon>Magnoliopsida</taxon>
        <taxon>Liliopsida</taxon>
        <taxon>Poales</taxon>
        <taxon>Poaceae</taxon>
        <taxon>BOP clade</taxon>
        <taxon>Pooideae</taxon>
        <taxon>Triticodae</taxon>
        <taxon>Triticeae</taxon>
        <taxon>Triticinae</taxon>
        <taxon>Triticum</taxon>
    </lineage>
</organism>
<dbReference type="AlphaFoldDB" id="A0A9R0ZQQ3"/>
<protein>
    <submittedName>
        <fullName evidence="2">Uncharacterized protein</fullName>
    </submittedName>
</protein>
<evidence type="ECO:0000256" key="1">
    <source>
        <dbReference type="SAM" id="Phobius"/>
    </source>
</evidence>
<dbReference type="Gramene" id="TRITD7Av1G268100.4">
    <property type="protein sequence ID" value="TRITD7Av1G268100.4"/>
    <property type="gene ID" value="TRITD7Av1G268100"/>
</dbReference>
<accession>A0A9R0ZQQ3</accession>
<keyword evidence="1" id="KW-0472">Membrane</keyword>
<dbReference type="SUPFAM" id="SSF102645">
    <property type="entry name" value="CoaB-like"/>
    <property type="match status" value="1"/>
</dbReference>
<sequence>MTLYPAFELMCSLELLVSVPESHTTVVKTAISSYRKAIDEGLLLKLPFTTIFEYLQLLQLVSTAMNCLERHGMFYCAAAVSDFYVPWESMVGSIFIYFFVCSLFIFKQTNMLVHSG</sequence>
<dbReference type="Proteomes" id="UP000324705">
    <property type="component" value="Chromosome 7A"/>
</dbReference>
<keyword evidence="1" id="KW-0812">Transmembrane</keyword>
<proteinExistence type="predicted"/>
<evidence type="ECO:0000313" key="3">
    <source>
        <dbReference type="Proteomes" id="UP000324705"/>
    </source>
</evidence>
<dbReference type="InterPro" id="IPR035929">
    <property type="entry name" value="CoaB-like_sf"/>
</dbReference>
<keyword evidence="3" id="KW-1185">Reference proteome</keyword>
<evidence type="ECO:0000313" key="2">
    <source>
        <dbReference type="EMBL" id="VAI81159.1"/>
    </source>
</evidence>
<gene>
    <name evidence="2" type="ORF">TRITD_7Av1G268100</name>
</gene>
<keyword evidence="1" id="KW-1133">Transmembrane helix</keyword>
<name>A0A9R0ZQQ3_TRITD</name>
<dbReference type="Gene3D" id="3.40.50.10300">
    <property type="entry name" value="CoaB-like"/>
    <property type="match status" value="1"/>
</dbReference>
<reference evidence="2 3" key="1">
    <citation type="submission" date="2017-09" db="EMBL/GenBank/DDBJ databases">
        <authorList>
            <consortium name="International Durum Wheat Genome Sequencing Consortium (IDWGSC)"/>
            <person name="Milanesi L."/>
        </authorList>
    </citation>
    <scope>NUCLEOTIDE SEQUENCE [LARGE SCALE GENOMIC DNA]</scope>
    <source>
        <strain evidence="3">cv. Svevo</strain>
    </source>
</reference>
<feature type="transmembrane region" description="Helical" evidence="1">
    <location>
        <begin position="89"/>
        <end position="106"/>
    </location>
</feature>